<dbReference type="SUPFAM" id="SSF109854">
    <property type="entry name" value="DinB/YfiT-like putative metalloenzymes"/>
    <property type="match status" value="1"/>
</dbReference>
<evidence type="ECO:0000259" key="1">
    <source>
        <dbReference type="Pfam" id="PF12867"/>
    </source>
</evidence>
<keyword evidence="3" id="KW-1185">Reference proteome</keyword>
<dbReference type="AlphaFoldDB" id="A0AAP2DD69"/>
<reference evidence="2 3" key="1">
    <citation type="submission" date="2021-05" db="EMBL/GenBank/DDBJ databases">
        <title>A Polyphasic approach of four new species of the genus Ohtaekwangia: Ohtaekwangia histidinii sp. nov., Ohtaekwangia cretensis sp. nov., Ohtaekwangia indiensis sp. nov., Ohtaekwangia reichenbachii sp. nov. from diverse environment.</title>
        <authorList>
            <person name="Octaviana S."/>
        </authorList>
    </citation>
    <scope>NUCLEOTIDE SEQUENCE [LARGE SCALE GENOMIC DNA]</scope>
    <source>
        <strain evidence="2 3">PWU37</strain>
    </source>
</reference>
<dbReference type="Pfam" id="PF12867">
    <property type="entry name" value="DinB_2"/>
    <property type="match status" value="1"/>
</dbReference>
<dbReference type="Gene3D" id="1.20.120.450">
    <property type="entry name" value="dinb family like domain"/>
    <property type="match status" value="1"/>
</dbReference>
<organism evidence="2 3">
    <name type="scientific">Dawidia soli</name>
    <dbReference type="NCBI Taxonomy" id="2782352"/>
    <lineage>
        <taxon>Bacteria</taxon>
        <taxon>Pseudomonadati</taxon>
        <taxon>Bacteroidota</taxon>
        <taxon>Cytophagia</taxon>
        <taxon>Cytophagales</taxon>
        <taxon>Chryseotaleaceae</taxon>
        <taxon>Dawidia</taxon>
    </lineage>
</organism>
<protein>
    <submittedName>
        <fullName evidence="2">DinB family protein</fullName>
    </submittedName>
</protein>
<feature type="domain" description="DinB-like" evidence="1">
    <location>
        <begin position="13"/>
        <end position="146"/>
    </location>
</feature>
<comment type="caution">
    <text evidence="2">The sequence shown here is derived from an EMBL/GenBank/DDBJ whole genome shotgun (WGS) entry which is preliminary data.</text>
</comment>
<dbReference type="Proteomes" id="UP001319180">
    <property type="component" value="Unassembled WGS sequence"/>
</dbReference>
<dbReference type="RefSeq" id="WP_254092735.1">
    <property type="nucleotide sequence ID" value="NZ_JAHESC010000042.1"/>
</dbReference>
<proteinExistence type="predicted"/>
<dbReference type="InterPro" id="IPR034660">
    <property type="entry name" value="DinB/YfiT-like"/>
</dbReference>
<name>A0AAP2DD69_9BACT</name>
<evidence type="ECO:0000313" key="3">
    <source>
        <dbReference type="Proteomes" id="UP001319180"/>
    </source>
</evidence>
<gene>
    <name evidence="2" type="ORF">KK078_23325</name>
</gene>
<accession>A0AAP2DD69</accession>
<evidence type="ECO:0000313" key="2">
    <source>
        <dbReference type="EMBL" id="MBT1689514.1"/>
    </source>
</evidence>
<dbReference type="InterPro" id="IPR024775">
    <property type="entry name" value="DinB-like"/>
</dbReference>
<sequence>MDAVATELLQLVHAFSDRLREIPEHDFTHKPLPARWSKKEILGHLCDSAHNNLRRFICAQYENIPPNIVYDQDQWVALQGYQQVPREELILLWKLLNNRIAHLIGNMPSQRYTLTCNTGKGSASLHSLEWLASDYIRHLKHHLNQIFPGAL</sequence>
<dbReference type="EMBL" id="JAHESC010000042">
    <property type="protein sequence ID" value="MBT1689514.1"/>
    <property type="molecule type" value="Genomic_DNA"/>
</dbReference>